<dbReference type="EMBL" id="VBQZ03000096">
    <property type="protein sequence ID" value="MXQ93639.1"/>
    <property type="molecule type" value="Genomic_DNA"/>
</dbReference>
<feature type="domain" description="Scaffolding anchor of CK1" evidence="5">
    <location>
        <begin position="331"/>
        <end position="600"/>
    </location>
</feature>
<dbReference type="Proteomes" id="UP000322234">
    <property type="component" value="Unassembled WGS sequence"/>
</dbReference>
<feature type="region of interest" description="Disordered" evidence="4">
    <location>
        <begin position="306"/>
        <end position="335"/>
    </location>
</feature>
<keyword evidence="3" id="KW-0963">Cytoplasm</keyword>
<feature type="compositionally biased region" description="Gly residues" evidence="4">
    <location>
        <begin position="959"/>
        <end position="969"/>
    </location>
</feature>
<feature type="region of interest" description="Disordered" evidence="4">
    <location>
        <begin position="180"/>
        <end position="204"/>
    </location>
</feature>
<feature type="compositionally biased region" description="Basic residues" evidence="4">
    <location>
        <begin position="1"/>
        <end position="18"/>
    </location>
</feature>
<evidence type="ECO:0000259" key="5">
    <source>
        <dbReference type="Pfam" id="PF07894"/>
    </source>
</evidence>
<feature type="region of interest" description="Disordered" evidence="4">
    <location>
        <begin position="950"/>
        <end position="990"/>
    </location>
</feature>
<dbReference type="InterPro" id="IPR012461">
    <property type="entry name" value="SACK1"/>
</dbReference>
<evidence type="ECO:0000256" key="2">
    <source>
        <dbReference type="ARBA" id="ARBA00006937"/>
    </source>
</evidence>
<comment type="similarity">
    <text evidence="2">Belongs to the FAM83 family.</text>
</comment>
<dbReference type="Gene3D" id="3.30.870.10">
    <property type="entry name" value="Endonuclease Chain A"/>
    <property type="match status" value="1"/>
</dbReference>
<feature type="compositionally biased region" description="Polar residues" evidence="4">
    <location>
        <begin position="1158"/>
        <end position="1170"/>
    </location>
</feature>
<feature type="compositionally biased region" description="Basic and acidic residues" evidence="4">
    <location>
        <begin position="192"/>
        <end position="204"/>
    </location>
</feature>
<comment type="subcellular location">
    <subcellularLocation>
        <location evidence="1">Cytoplasm</location>
    </subcellularLocation>
</comment>
<feature type="region of interest" description="Disordered" evidence="4">
    <location>
        <begin position="1464"/>
        <end position="1483"/>
    </location>
</feature>
<accession>A0A6B0RU77</accession>
<feature type="region of interest" description="Disordered" evidence="4">
    <location>
        <begin position="1080"/>
        <end position="1107"/>
    </location>
</feature>
<feature type="compositionally biased region" description="Low complexity" evidence="4">
    <location>
        <begin position="1132"/>
        <end position="1144"/>
    </location>
</feature>
<dbReference type="InterPro" id="IPR050944">
    <property type="entry name" value="FAM83"/>
</dbReference>
<name>A0A6B0RU77_9CETA</name>
<evidence type="ECO:0000256" key="3">
    <source>
        <dbReference type="ARBA" id="ARBA00022490"/>
    </source>
</evidence>
<evidence type="ECO:0000256" key="4">
    <source>
        <dbReference type="SAM" id="MobiDB-lite"/>
    </source>
</evidence>
<evidence type="ECO:0000313" key="6">
    <source>
        <dbReference type="EMBL" id="MXQ93639.1"/>
    </source>
</evidence>
<gene>
    <name evidence="6" type="ORF">E5288_WYG022312</name>
</gene>
<dbReference type="SUPFAM" id="SSF56024">
    <property type="entry name" value="Phospholipase D/nuclease"/>
    <property type="match status" value="1"/>
</dbReference>
<feature type="compositionally biased region" description="Polar residues" evidence="4">
    <location>
        <begin position="320"/>
        <end position="329"/>
    </location>
</feature>
<proteinExistence type="inferred from homology"/>
<dbReference type="GO" id="GO:1990254">
    <property type="term" value="F:keratin filament binding"/>
    <property type="evidence" value="ECO:0007669"/>
    <property type="project" value="TreeGrafter"/>
</dbReference>
<feature type="region of interest" description="Disordered" evidence="4">
    <location>
        <begin position="387"/>
        <end position="416"/>
    </location>
</feature>
<organism evidence="6 7">
    <name type="scientific">Bos mutus</name>
    <name type="common">wild yak</name>
    <dbReference type="NCBI Taxonomy" id="72004"/>
    <lineage>
        <taxon>Eukaryota</taxon>
        <taxon>Metazoa</taxon>
        <taxon>Chordata</taxon>
        <taxon>Craniata</taxon>
        <taxon>Vertebrata</taxon>
        <taxon>Euteleostomi</taxon>
        <taxon>Mammalia</taxon>
        <taxon>Eutheria</taxon>
        <taxon>Laurasiatheria</taxon>
        <taxon>Artiodactyla</taxon>
        <taxon>Ruminantia</taxon>
        <taxon>Pecora</taxon>
        <taxon>Bovidae</taxon>
        <taxon>Bovinae</taxon>
        <taxon>Bos</taxon>
    </lineage>
</organism>
<evidence type="ECO:0000313" key="7">
    <source>
        <dbReference type="Proteomes" id="UP000322234"/>
    </source>
</evidence>
<feature type="compositionally biased region" description="Polar residues" evidence="4">
    <location>
        <begin position="1214"/>
        <end position="1225"/>
    </location>
</feature>
<dbReference type="FunFam" id="3.30.870.10:FF:000004">
    <property type="entry name" value="protein FAM83H isoform X2"/>
    <property type="match status" value="1"/>
</dbReference>
<reference evidence="6" key="1">
    <citation type="submission" date="2019-10" db="EMBL/GenBank/DDBJ databases">
        <title>The sequence and de novo assembly of the wild yak genome.</title>
        <authorList>
            <person name="Liu Y."/>
        </authorList>
    </citation>
    <scope>NUCLEOTIDE SEQUENCE [LARGE SCALE GENOMIC DNA]</scope>
    <source>
        <strain evidence="6">WY2019</strain>
    </source>
</reference>
<feature type="region of interest" description="Disordered" evidence="4">
    <location>
        <begin position="1121"/>
        <end position="1343"/>
    </location>
</feature>
<feature type="region of interest" description="Disordered" evidence="4">
    <location>
        <begin position="677"/>
        <end position="709"/>
    </location>
</feature>
<dbReference type="GO" id="GO:0044380">
    <property type="term" value="P:protein localization to cytoskeleton"/>
    <property type="evidence" value="ECO:0007669"/>
    <property type="project" value="TreeGrafter"/>
</dbReference>
<dbReference type="InterPro" id="IPR041996">
    <property type="entry name" value="PLDc_FAM83H_N"/>
</dbReference>
<dbReference type="GO" id="GO:0045104">
    <property type="term" value="P:intermediate filament cytoskeleton organization"/>
    <property type="evidence" value="ECO:0007669"/>
    <property type="project" value="TreeGrafter"/>
</dbReference>
<feature type="region of interest" description="Disordered" evidence="4">
    <location>
        <begin position="1"/>
        <end position="82"/>
    </location>
</feature>
<dbReference type="GO" id="GO:0005737">
    <property type="term" value="C:cytoplasm"/>
    <property type="evidence" value="ECO:0007669"/>
    <property type="project" value="UniProtKB-SubCell"/>
</dbReference>
<feature type="region of interest" description="Disordered" evidence="4">
    <location>
        <begin position="1361"/>
        <end position="1403"/>
    </location>
</feature>
<comment type="caution">
    <text evidence="6">The sequence shown here is derived from an EMBL/GenBank/DDBJ whole genome shotgun (WGS) entry which is preliminary data.</text>
</comment>
<feature type="compositionally biased region" description="Basic and acidic residues" evidence="4">
    <location>
        <begin position="66"/>
        <end position="78"/>
    </location>
</feature>
<dbReference type="CDD" id="cd09188">
    <property type="entry name" value="PLDc_FAM83H_N"/>
    <property type="match status" value="1"/>
</dbReference>
<dbReference type="PANTHER" id="PTHR16181:SF29">
    <property type="entry name" value="PROTEIN FAM83A-RELATED"/>
    <property type="match status" value="1"/>
</dbReference>
<dbReference type="GO" id="GO:0007165">
    <property type="term" value="P:signal transduction"/>
    <property type="evidence" value="ECO:0007669"/>
    <property type="project" value="TreeGrafter"/>
</dbReference>
<dbReference type="Pfam" id="PF07894">
    <property type="entry name" value="SACK1"/>
    <property type="match status" value="1"/>
</dbReference>
<sequence>MSGKRSRARKPRPRRAGRAQKATGQQGPKARPPPPAPGCLGDEAGVAPTGHVTSSKLAPQGHPKVARPERPQEAERPEQAAAVGSELVLVPAADMEGYGVGGLVPGLGPELLRLHEVELCLAQEQLLLEDRRRQAQLHMRLWQEEQLWLQQLQEQQAWVHVEGLELALALEQLRSEGLEALQTQDPGHPKVARPERPQEAERPEQAAAVGSELVLVPAADMEGYGVGGLVPGLGPELLRLHEVELCLAQEQLLLEDRRRQAQLHMRLWQEEQLWLQQLQEQQAWVRVEGLELALALEQLRSEGLEALQTQDPVPGPNMARRSQSSSQGDNPLAPGYLPPHYKEYYRLAVDALAEGGPEAYSRFLASEGAPAFLCPEELEHVSRHLRPPQHVAPEPPDGSPPNLDFDGSSGTYWPVNSDQAVPELDLGWPLTFGFQGTEVTTLVQPPPPDSPSIKDEARRMIRSAQQVVAVVMDMFTDVDLLSEVLEAAARRVPVYILLDEMNAQHFLDMADKCRVNLHHVDFLRVRTVAGPTYYCRTGKSFKGHVKEKFLLVDCAVVMSGSYSFMWSFEKIHRSLAHVFQGELVSSFDEEFRILFAQSEPLVPSAGALARMDTYALAPYAGAGPLMGSQMPGAPTPFSFPKRAHLLFPPPREEGLGFPSFLDPDRHFLSAFRREESSRMPGGALEPHTGLRPLSRRLDAEAGPGGELSGPRGFFQARHLEMDAFKRYSYAAADGAGAVENLAAARQVSRQTFLSHGDDLRFQTSHFHRDQLYQQHYQWDPQLAPTRPQGLFEKLRAGRPGFPDHDEFMLGTGPRFPELGLDGHQRLDYVPSSASREVRHGSDPAFGPGPRGLEPGGAPRPNLGQRFPCQAMTRLGPEMAPEPEPEHRGGPEGRAGLRHWRLTSYLSGCHSEDAGDEGLPTPMETEAYDDDVLVSGGRATAGDLLPSAFRVPAPFPGKGPAPGSGSGGGDGPEREGPEEVGLAKQDSFRSRLNPLIQRSSRLRSSLIFSASQGEGTGGPTGASTEKVQLLHKEQTVSEMLGPSNEAVRSAASTKVAELLEKYKGPSRDPGGVGTAVTAASHSKAVVSQAWREEVSAPGGGSGSERRSLESCLLDLRESFAQQLHQEAERQPGAATLAATQLLDTLGRGSSGTDRLPSRFLSTQGHSTSPQGRDSPPPEGPGGQQSEPKGSPTLAYPERKGSPTPGFPTRRGSPTAGFTEQKGSPTSAYPERRGSPVPPVPERRGSPVPPVPERRGSLTLPFSGESPKAGPTEEAVGGPMEVLRKGSARLRQLMSPKGERRADDEGSFPTPKENGQPESPQWPSLGRVDSTEAAAEERGPRARVASATANALYSSNLRDDTKAILEQISAHGQKHRGVPAPGPTPAHSSPELGHSPVAGGLAPDMSDKDKCSAIFRSDSLGTQGRLSRTLPAGAEERDRLLRRMESMRKEKRVYSRFEVFCKKEEPGALGAAEGPAEEDARDSKVGKFMPKILGTFKSKK</sequence>
<feature type="region of interest" description="Disordered" evidence="4">
    <location>
        <begin position="831"/>
        <end position="894"/>
    </location>
</feature>
<dbReference type="PANTHER" id="PTHR16181">
    <property type="entry name" value="PROTEIN FAM83A-RELATED"/>
    <property type="match status" value="1"/>
</dbReference>
<dbReference type="GO" id="GO:0019901">
    <property type="term" value="F:protein kinase binding"/>
    <property type="evidence" value="ECO:0007669"/>
    <property type="project" value="TreeGrafter"/>
</dbReference>
<dbReference type="GO" id="GO:0045095">
    <property type="term" value="C:keratin filament"/>
    <property type="evidence" value="ECO:0007669"/>
    <property type="project" value="TreeGrafter"/>
</dbReference>
<protein>
    <recommendedName>
        <fullName evidence="5">Scaffolding anchor of CK1 domain-containing protein</fullName>
    </recommendedName>
</protein>
<keyword evidence="7" id="KW-1185">Reference proteome</keyword>
<dbReference type="GO" id="GO:0030335">
    <property type="term" value="P:positive regulation of cell migration"/>
    <property type="evidence" value="ECO:0007669"/>
    <property type="project" value="TreeGrafter"/>
</dbReference>
<evidence type="ECO:0000256" key="1">
    <source>
        <dbReference type="ARBA" id="ARBA00004496"/>
    </source>
</evidence>